<comment type="caution">
    <text evidence="5">The sequence shown here is derived from an EMBL/GenBank/DDBJ whole genome shotgun (WGS) entry which is preliminary data.</text>
</comment>
<dbReference type="PANTHER" id="PTHR30349">
    <property type="entry name" value="PHAGE INTEGRASE-RELATED"/>
    <property type="match status" value="1"/>
</dbReference>
<dbReference type="EMBL" id="LIYF01000015">
    <property type="protein sequence ID" value="KZK07185.1"/>
    <property type="molecule type" value="Genomic_DNA"/>
</dbReference>
<accession>A0A166JXL0</accession>
<dbReference type="InterPro" id="IPR011010">
    <property type="entry name" value="DNA_brk_join_enz"/>
</dbReference>
<evidence type="ECO:0000259" key="4">
    <source>
        <dbReference type="PROSITE" id="PS51898"/>
    </source>
</evidence>
<evidence type="ECO:0000256" key="1">
    <source>
        <dbReference type="ARBA" id="ARBA00008857"/>
    </source>
</evidence>
<dbReference type="AlphaFoldDB" id="A0A166JXL0"/>
<dbReference type="GO" id="GO:0006310">
    <property type="term" value="P:DNA recombination"/>
    <property type="evidence" value="ECO:0007669"/>
    <property type="project" value="UniProtKB-KW"/>
</dbReference>
<name>A0A166JXL0_LACLC</name>
<feature type="domain" description="Tyr recombinase" evidence="4">
    <location>
        <begin position="101"/>
        <end position="312"/>
    </location>
</feature>
<evidence type="ECO:0000313" key="6">
    <source>
        <dbReference type="Proteomes" id="UP000076519"/>
    </source>
</evidence>
<dbReference type="PANTHER" id="PTHR30349:SF64">
    <property type="entry name" value="PROPHAGE INTEGRASE INTD-RELATED"/>
    <property type="match status" value="1"/>
</dbReference>
<dbReference type="Pfam" id="PF00589">
    <property type="entry name" value="Phage_integrase"/>
    <property type="match status" value="1"/>
</dbReference>
<dbReference type="InterPro" id="IPR013762">
    <property type="entry name" value="Integrase-like_cat_sf"/>
</dbReference>
<gene>
    <name evidence="5" type="ORF">AB996_0877</name>
</gene>
<dbReference type="InterPro" id="IPR050090">
    <property type="entry name" value="Tyrosine_recombinase_XerCD"/>
</dbReference>
<proteinExistence type="inferred from homology"/>
<evidence type="ECO:0000256" key="3">
    <source>
        <dbReference type="ARBA" id="ARBA00023172"/>
    </source>
</evidence>
<dbReference type="CDD" id="cd01189">
    <property type="entry name" value="INT_ICEBs1_C_like"/>
    <property type="match status" value="1"/>
</dbReference>
<sequence>MIIDELLAQWNMNKIQPSNLSDATKEKYMKYGEVILRYFKGMDTEDIKPSFYQEQFNVLAQGAGKDYVQRVDSIVKRMIAFAQADGLSVRDFTVGFEIFSKRPKKLREDKYLHSVEDYELVLKECKSKFVNYDSSVRAYYIYLLFQTGLRPSELLGQRWKDINLVSGTLTTRDRVDTNKIVRCPPKNHSSIRTIPLNTETIEVFKELKEKQKKMLKEHNMLNPEGLVFLHWSCKKLLPHHATLNQFLRSILDELYISPRISLYGARHTRISVLIANGVELDVIAKYVGHTSTEQIIKTYGGLLKEKEIEGFEQIKGI</sequence>
<dbReference type="PROSITE" id="PS51898">
    <property type="entry name" value="TYR_RECOMBINASE"/>
    <property type="match status" value="1"/>
</dbReference>
<dbReference type="InterPro" id="IPR002104">
    <property type="entry name" value="Integrase_catalytic"/>
</dbReference>
<dbReference type="SUPFAM" id="SSF56349">
    <property type="entry name" value="DNA breaking-rejoining enzymes"/>
    <property type="match status" value="1"/>
</dbReference>
<dbReference type="InterPro" id="IPR010998">
    <property type="entry name" value="Integrase_recombinase_N"/>
</dbReference>
<dbReference type="Proteomes" id="UP000076519">
    <property type="component" value="Unassembled WGS sequence"/>
</dbReference>
<dbReference type="PATRIC" id="fig|1359.32.peg.759"/>
<reference evidence="5 6" key="1">
    <citation type="submission" date="2015-08" db="EMBL/GenBank/DDBJ databases">
        <title>Draft Genome Sequences of 11 Lactococcus lactis subspecies cremoris strains.</title>
        <authorList>
            <person name="Wels M."/>
            <person name="Backus L."/>
            <person name="Boekhorst J."/>
            <person name="Dijkstra A."/>
            <person name="Beerthuizen M."/>
            <person name="Siezen R."/>
            <person name="Bachmann H."/>
            <person name="Van Hijum S."/>
        </authorList>
    </citation>
    <scope>NUCLEOTIDE SEQUENCE [LARGE SCALE GENOMIC DNA]</scope>
    <source>
        <strain evidence="5 6">KW10</strain>
    </source>
</reference>
<dbReference type="Gene3D" id="1.10.150.130">
    <property type="match status" value="1"/>
</dbReference>
<evidence type="ECO:0000313" key="5">
    <source>
        <dbReference type="EMBL" id="KZK07185.1"/>
    </source>
</evidence>
<keyword evidence="3" id="KW-0233">DNA recombination</keyword>
<protein>
    <submittedName>
        <fullName evidence="5">Integrase</fullName>
    </submittedName>
</protein>
<keyword evidence="2" id="KW-0238">DNA-binding</keyword>
<dbReference type="Gene3D" id="1.10.443.10">
    <property type="entry name" value="Intergrase catalytic core"/>
    <property type="match status" value="1"/>
</dbReference>
<dbReference type="GO" id="GO:0015074">
    <property type="term" value="P:DNA integration"/>
    <property type="evidence" value="ECO:0007669"/>
    <property type="project" value="InterPro"/>
</dbReference>
<comment type="similarity">
    <text evidence="1">Belongs to the 'phage' integrase family.</text>
</comment>
<dbReference type="RefSeq" id="WP_063281490.1">
    <property type="nucleotide sequence ID" value="NZ_LIYF01000015.1"/>
</dbReference>
<organism evidence="5 6">
    <name type="scientific">Lactococcus lactis subsp. cremoris</name>
    <name type="common">Streptococcus cremoris</name>
    <dbReference type="NCBI Taxonomy" id="1359"/>
    <lineage>
        <taxon>Bacteria</taxon>
        <taxon>Bacillati</taxon>
        <taxon>Bacillota</taxon>
        <taxon>Bacilli</taxon>
        <taxon>Lactobacillales</taxon>
        <taxon>Streptococcaceae</taxon>
        <taxon>Lactococcus</taxon>
    </lineage>
</organism>
<evidence type="ECO:0000256" key="2">
    <source>
        <dbReference type="ARBA" id="ARBA00023125"/>
    </source>
</evidence>
<dbReference type="GO" id="GO:0003677">
    <property type="term" value="F:DNA binding"/>
    <property type="evidence" value="ECO:0007669"/>
    <property type="project" value="UniProtKB-KW"/>
</dbReference>